<protein>
    <submittedName>
        <fullName evidence="6">SpoIIE family protein phosphatase</fullName>
    </submittedName>
</protein>
<dbReference type="EMBL" id="JABANE010000025">
    <property type="protein sequence ID" value="NME68509.1"/>
    <property type="molecule type" value="Genomic_DNA"/>
</dbReference>
<dbReference type="PROSITE" id="PS50005">
    <property type="entry name" value="TPR"/>
    <property type="match status" value="1"/>
</dbReference>
<gene>
    <name evidence="6" type="ORF">HHU12_11110</name>
</gene>
<organism evidence="6 7">
    <name type="scientific">Flammeovirga aprica JL-4</name>
    <dbReference type="NCBI Taxonomy" id="694437"/>
    <lineage>
        <taxon>Bacteria</taxon>
        <taxon>Pseudomonadati</taxon>
        <taxon>Bacteroidota</taxon>
        <taxon>Cytophagia</taxon>
        <taxon>Cytophagales</taxon>
        <taxon>Flammeovirgaceae</taxon>
        <taxon>Flammeovirga</taxon>
    </lineage>
</organism>
<keyword evidence="3" id="KW-0175">Coiled coil</keyword>
<evidence type="ECO:0000256" key="1">
    <source>
        <dbReference type="ARBA" id="ARBA00022801"/>
    </source>
</evidence>
<dbReference type="InterPro" id="IPR001932">
    <property type="entry name" value="PPM-type_phosphatase-like_dom"/>
</dbReference>
<comment type="caution">
    <text evidence="6">The sequence shown here is derived from an EMBL/GenBank/DDBJ whole genome shotgun (WGS) entry which is preliminary data.</text>
</comment>
<evidence type="ECO:0000313" key="6">
    <source>
        <dbReference type="EMBL" id="NME68509.1"/>
    </source>
</evidence>
<dbReference type="Proteomes" id="UP000576082">
    <property type="component" value="Unassembled WGS sequence"/>
</dbReference>
<accession>A0A7X9RU15</accession>
<dbReference type="PANTHER" id="PTHR43156:SF9">
    <property type="entry name" value="HAMP DOMAIN-CONTAINING PROTEIN"/>
    <property type="match status" value="1"/>
</dbReference>
<evidence type="ECO:0000256" key="2">
    <source>
        <dbReference type="PROSITE-ProRule" id="PRU00339"/>
    </source>
</evidence>
<dbReference type="Gene3D" id="3.60.40.10">
    <property type="entry name" value="PPM-type phosphatase domain"/>
    <property type="match status" value="1"/>
</dbReference>
<dbReference type="SUPFAM" id="SSF48452">
    <property type="entry name" value="TPR-like"/>
    <property type="match status" value="1"/>
</dbReference>
<evidence type="ECO:0000259" key="5">
    <source>
        <dbReference type="Pfam" id="PF07228"/>
    </source>
</evidence>
<evidence type="ECO:0000256" key="4">
    <source>
        <dbReference type="SAM" id="Phobius"/>
    </source>
</evidence>
<dbReference type="InterPro" id="IPR011990">
    <property type="entry name" value="TPR-like_helical_dom_sf"/>
</dbReference>
<keyword evidence="2" id="KW-0802">TPR repeat</keyword>
<feature type="coiled-coil region" evidence="3">
    <location>
        <begin position="317"/>
        <end position="398"/>
    </location>
</feature>
<dbReference type="InterPro" id="IPR052016">
    <property type="entry name" value="Bact_Sigma-Reg"/>
</dbReference>
<dbReference type="InterPro" id="IPR019734">
    <property type="entry name" value="TPR_rpt"/>
</dbReference>
<reference evidence="6 7" key="1">
    <citation type="submission" date="2020-04" db="EMBL/GenBank/DDBJ databases">
        <title>Flammeovirga sp. SR4, a novel species isolated from seawater.</title>
        <authorList>
            <person name="Wang X."/>
        </authorList>
    </citation>
    <scope>NUCLEOTIDE SEQUENCE [LARGE SCALE GENOMIC DNA]</scope>
    <source>
        <strain evidence="6 7">ATCC 23126</strain>
    </source>
</reference>
<feature type="domain" description="PPM-type phosphatase" evidence="5">
    <location>
        <begin position="522"/>
        <end position="719"/>
    </location>
</feature>
<sequence>MSIKQGMKMEDSANKVEVLSAMALLEIEKNPSSQKEPFLLINQAIRTAKKISNNQSLAMAYNTKAIIFREFSTFSQAVSFHQKAIKLSEKSTQESDKVNFLLDLGATYRVSLDFENAKSSFEEAQALSNTLQLPILEVISYLNIGFLYTSLEIQDEALPYFEKAEKIASENSIKDAYILAIIGKGINYSLGNDPALSKAKKFFVQAVTSSKKNEKKYFEGVSRIFLGRTYLRMNKISDAYRQLNSSVGLLEKYKYKPVLKVEYRSLDDVMKFRNFYSQALSYFNSIKYYRGEISQSQYNAAVKEELELFGNPDQDELEQLRDALAELKNHYSFLDSINQLDEEEAVYLLKNYLDQQNNKMNSLESDRSYLKKLLEETEKAAKQKIEILEQKNQLQKALISKQYWAAATLLLLLVSLGVVGSLQYKNAIQRKKTNLELKARNEKISEQNFEIRSTANQLEDALSSLQHQSKKTEESIHAGWRIQNAMLPAEKSFSDFFATHFVMYQPRDIVSGDFYWVGQKNQQTIIAALDCTGHGIPGAFMSMMGNALMNQVVNIEGLTSPSEILAKIDKYIAQALHQDENEDSREGMDVAICTIAEDKKSLQYAGAKNPLLVVKNNGQHEFYKGTNRHVGGNRVKNKQKTYEEHNITIDSTDTFYIYSDGIQDQFGGQENKKYMRKQLIEDLCKWNQLPLAQQKENMIKKFDNWKNGSKQIDDILLIGFKC</sequence>
<keyword evidence="4" id="KW-0472">Membrane</keyword>
<keyword evidence="4" id="KW-1133">Transmembrane helix</keyword>
<evidence type="ECO:0000256" key="3">
    <source>
        <dbReference type="SAM" id="Coils"/>
    </source>
</evidence>
<dbReference type="GO" id="GO:0016791">
    <property type="term" value="F:phosphatase activity"/>
    <property type="evidence" value="ECO:0007669"/>
    <property type="project" value="TreeGrafter"/>
</dbReference>
<dbReference type="Pfam" id="PF07228">
    <property type="entry name" value="SpoIIE"/>
    <property type="match status" value="1"/>
</dbReference>
<dbReference type="PANTHER" id="PTHR43156">
    <property type="entry name" value="STAGE II SPORULATION PROTEIN E-RELATED"/>
    <property type="match status" value="1"/>
</dbReference>
<dbReference type="SMART" id="SM00028">
    <property type="entry name" value="TPR"/>
    <property type="match status" value="4"/>
</dbReference>
<dbReference type="AlphaFoldDB" id="A0A7X9RU15"/>
<feature type="transmembrane region" description="Helical" evidence="4">
    <location>
        <begin position="403"/>
        <end position="422"/>
    </location>
</feature>
<dbReference type="InterPro" id="IPR036457">
    <property type="entry name" value="PPM-type-like_dom_sf"/>
</dbReference>
<keyword evidence="4" id="KW-0812">Transmembrane</keyword>
<keyword evidence="7" id="KW-1185">Reference proteome</keyword>
<keyword evidence="1" id="KW-0378">Hydrolase</keyword>
<proteinExistence type="predicted"/>
<dbReference type="Gene3D" id="1.25.40.10">
    <property type="entry name" value="Tetratricopeptide repeat domain"/>
    <property type="match status" value="2"/>
</dbReference>
<feature type="repeat" description="TPR" evidence="2">
    <location>
        <begin position="138"/>
        <end position="171"/>
    </location>
</feature>
<dbReference type="RefSeq" id="WP_169656814.1">
    <property type="nucleotide sequence ID" value="NZ_JABANE010000025.1"/>
</dbReference>
<name>A0A7X9RU15_9BACT</name>
<evidence type="ECO:0000313" key="7">
    <source>
        <dbReference type="Proteomes" id="UP000576082"/>
    </source>
</evidence>